<dbReference type="EMBL" id="JANWTC010000002">
    <property type="protein sequence ID" value="MCS5478807.1"/>
    <property type="molecule type" value="Genomic_DNA"/>
</dbReference>
<dbReference type="RefSeq" id="WP_259426881.1">
    <property type="nucleotide sequence ID" value="NZ_JANWTC010000002.1"/>
</dbReference>
<name>A0ABT2FXP9_9CORY</name>
<accession>A0ABT2FXP9</accession>
<evidence type="ECO:0008006" key="3">
    <source>
        <dbReference type="Google" id="ProtNLM"/>
    </source>
</evidence>
<dbReference type="Proteomes" id="UP001205965">
    <property type="component" value="Unassembled WGS sequence"/>
</dbReference>
<reference evidence="1 2" key="1">
    <citation type="submission" date="2022-08" db="EMBL/GenBank/DDBJ databases">
        <title>YIM 101645 draft genome.</title>
        <authorList>
            <person name="Chen X."/>
        </authorList>
    </citation>
    <scope>NUCLEOTIDE SEQUENCE [LARGE SCALE GENOMIC DNA]</scope>
    <source>
        <strain evidence="1 2">YIM 101645</strain>
    </source>
</reference>
<sequence length="93" mass="10924">MNRAFPALRWHIYLEEKFLFPSLRDSGMLRERCEIWCAMDVLETEVRPDRCRELLKQLGCHNNKEESLIYSEVDVQLDDDAGSPSSPPRRSAR</sequence>
<evidence type="ECO:0000313" key="2">
    <source>
        <dbReference type="Proteomes" id="UP001205965"/>
    </source>
</evidence>
<evidence type="ECO:0000313" key="1">
    <source>
        <dbReference type="EMBL" id="MCS5478807.1"/>
    </source>
</evidence>
<gene>
    <name evidence="1" type="ORF">NYP18_03965</name>
</gene>
<organism evidence="1 2">
    <name type="scientific">Corynebacterium lemuris</name>
    <dbReference type="NCBI Taxonomy" id="1859292"/>
    <lineage>
        <taxon>Bacteria</taxon>
        <taxon>Bacillati</taxon>
        <taxon>Actinomycetota</taxon>
        <taxon>Actinomycetes</taxon>
        <taxon>Mycobacteriales</taxon>
        <taxon>Corynebacteriaceae</taxon>
        <taxon>Corynebacterium</taxon>
    </lineage>
</organism>
<proteinExistence type="predicted"/>
<comment type="caution">
    <text evidence="1">The sequence shown here is derived from an EMBL/GenBank/DDBJ whole genome shotgun (WGS) entry which is preliminary data.</text>
</comment>
<keyword evidence="2" id="KW-1185">Reference proteome</keyword>
<protein>
    <recommendedName>
        <fullName evidence="3">Hemerythrin-like domain-containing protein</fullName>
    </recommendedName>
</protein>